<dbReference type="Gene3D" id="3.30.360.10">
    <property type="entry name" value="Dihydrodipicolinate Reductase, domain 2"/>
    <property type="match status" value="1"/>
</dbReference>
<dbReference type="Gene3D" id="3.40.50.720">
    <property type="entry name" value="NAD(P)-binding Rossmann-like Domain"/>
    <property type="match status" value="1"/>
</dbReference>
<feature type="domain" description="GFO/IDH/MocA-like oxidoreductase" evidence="3">
    <location>
        <begin position="128"/>
        <end position="246"/>
    </location>
</feature>
<sequence length="345" mass="35983">MTQRNDSLRVGLIGAGAISHAHVPGWLALGAQVTVYSEAGAEALAGQYGLEVAGSLDELWQAVDVVDIVTPTATHAELALAAIAHGLDVVCEKPLARTAADATAVIDAAGRAGVRLFPAHVVRYFPEFLAARDAIAAGRIGRPAVFRFRRQSAAPQSPWFFDDAVSGGIVMDQMIHDLDQAEWLGGPVRRVFARLRRGGDAAAPVVAAQVVLDHESGLISHVHGTWGSPALPFSYSFDVAGDGGVLRFDSVRDDTTRRALPPIDGGGYLPETSGDESPYSAEIADFVRAIRSGGPARVDGADGVRAVRIAEAALESIETGLPVDLVPAGEATDATTDDALNGARA</sequence>
<dbReference type="OrthoDB" id="9792085at2"/>
<dbReference type="SUPFAM" id="SSF55347">
    <property type="entry name" value="Glyceraldehyde-3-phosphate dehydrogenase-like, C-terminal domain"/>
    <property type="match status" value="1"/>
</dbReference>
<dbReference type="STRING" id="232089.SAMN05443544_1921"/>
<protein>
    <submittedName>
        <fullName evidence="4">Predicted dehydrogenase</fullName>
    </submittedName>
</protein>
<gene>
    <name evidence="4" type="ORF">SAMN05443544_1921</name>
</gene>
<evidence type="ECO:0000313" key="5">
    <source>
        <dbReference type="Proteomes" id="UP000184699"/>
    </source>
</evidence>
<feature type="domain" description="Gfo/Idh/MocA-like oxidoreductase N-terminal" evidence="2">
    <location>
        <begin position="8"/>
        <end position="120"/>
    </location>
</feature>
<keyword evidence="5" id="KW-1185">Reference proteome</keyword>
<keyword evidence="1" id="KW-0520">NAD</keyword>
<evidence type="ECO:0000313" key="4">
    <source>
        <dbReference type="EMBL" id="SIN92820.1"/>
    </source>
</evidence>
<dbReference type="SUPFAM" id="SSF51735">
    <property type="entry name" value="NAD(P)-binding Rossmann-fold domains"/>
    <property type="match status" value="1"/>
</dbReference>
<dbReference type="InterPro" id="IPR055170">
    <property type="entry name" value="GFO_IDH_MocA-like_dom"/>
</dbReference>
<dbReference type="PANTHER" id="PTHR43377:SF1">
    <property type="entry name" value="BILIVERDIN REDUCTASE A"/>
    <property type="match status" value="1"/>
</dbReference>
<dbReference type="Pfam" id="PF22725">
    <property type="entry name" value="GFO_IDH_MocA_C3"/>
    <property type="match status" value="1"/>
</dbReference>
<dbReference type="InterPro" id="IPR051450">
    <property type="entry name" value="Gfo/Idh/MocA_Oxidoreductases"/>
</dbReference>
<dbReference type="RefSeq" id="WP_074260069.1">
    <property type="nucleotide sequence ID" value="NZ_FSRJ01000002.1"/>
</dbReference>
<dbReference type="EMBL" id="FSRJ01000002">
    <property type="protein sequence ID" value="SIN92820.1"/>
    <property type="molecule type" value="Genomic_DNA"/>
</dbReference>
<dbReference type="AlphaFoldDB" id="A0A1N6FC42"/>
<evidence type="ECO:0000259" key="2">
    <source>
        <dbReference type="Pfam" id="PF01408"/>
    </source>
</evidence>
<dbReference type="Pfam" id="PF01408">
    <property type="entry name" value="GFO_IDH_MocA"/>
    <property type="match status" value="1"/>
</dbReference>
<dbReference type="GO" id="GO:0000166">
    <property type="term" value="F:nucleotide binding"/>
    <property type="evidence" value="ECO:0007669"/>
    <property type="project" value="InterPro"/>
</dbReference>
<accession>A0A1N6FC42</accession>
<proteinExistence type="predicted"/>
<dbReference type="InterPro" id="IPR000683">
    <property type="entry name" value="Gfo/Idh/MocA-like_OxRdtase_N"/>
</dbReference>
<organism evidence="4 5">
    <name type="scientific">Agromyces cerinus subsp. cerinus</name>
    <dbReference type="NCBI Taxonomy" id="232089"/>
    <lineage>
        <taxon>Bacteria</taxon>
        <taxon>Bacillati</taxon>
        <taxon>Actinomycetota</taxon>
        <taxon>Actinomycetes</taxon>
        <taxon>Micrococcales</taxon>
        <taxon>Microbacteriaceae</taxon>
        <taxon>Agromyces</taxon>
    </lineage>
</organism>
<evidence type="ECO:0000259" key="3">
    <source>
        <dbReference type="Pfam" id="PF22725"/>
    </source>
</evidence>
<dbReference type="InterPro" id="IPR036291">
    <property type="entry name" value="NAD(P)-bd_dom_sf"/>
</dbReference>
<reference evidence="5" key="1">
    <citation type="submission" date="2016-11" db="EMBL/GenBank/DDBJ databases">
        <authorList>
            <person name="Varghese N."/>
            <person name="Submissions S."/>
        </authorList>
    </citation>
    <scope>NUCLEOTIDE SEQUENCE [LARGE SCALE GENOMIC DNA]</scope>
    <source>
        <strain evidence="5">DSM 8595</strain>
    </source>
</reference>
<name>A0A1N6FC42_9MICO</name>
<evidence type="ECO:0000256" key="1">
    <source>
        <dbReference type="ARBA" id="ARBA00023027"/>
    </source>
</evidence>
<dbReference type="PANTHER" id="PTHR43377">
    <property type="entry name" value="BILIVERDIN REDUCTASE A"/>
    <property type="match status" value="1"/>
</dbReference>
<dbReference type="Proteomes" id="UP000184699">
    <property type="component" value="Unassembled WGS sequence"/>
</dbReference>